<dbReference type="InterPro" id="IPR006172">
    <property type="entry name" value="DNA-dir_DNA_pol_B"/>
</dbReference>
<dbReference type="SUPFAM" id="SSF53098">
    <property type="entry name" value="Ribonuclease H-like"/>
    <property type="match status" value="1"/>
</dbReference>
<evidence type="ECO:0000256" key="4">
    <source>
        <dbReference type="ARBA" id="ARBA00022695"/>
    </source>
</evidence>
<protein>
    <recommendedName>
        <fullName evidence="2">DNA-directed DNA polymerase</fullName>
        <ecNumber evidence="2">2.7.7.7</ecNumber>
    </recommendedName>
</protein>
<dbReference type="EC" id="2.7.7.7" evidence="2"/>
<dbReference type="InterPro" id="IPR023211">
    <property type="entry name" value="DNA_pol_palm_dom_sf"/>
</dbReference>
<proteinExistence type="inferred from homology"/>
<keyword evidence="7" id="KW-1194">Viral DNA replication</keyword>
<dbReference type="PRINTS" id="PR00106">
    <property type="entry name" value="DNAPOLB"/>
</dbReference>
<evidence type="ECO:0000256" key="8">
    <source>
        <dbReference type="ARBA" id="ARBA00023125"/>
    </source>
</evidence>
<dbReference type="InterPro" id="IPR036397">
    <property type="entry name" value="RNaseH_sf"/>
</dbReference>
<keyword evidence="5" id="KW-0235">DNA replication</keyword>
<dbReference type="InterPro" id="IPR042087">
    <property type="entry name" value="DNA_pol_B_thumb"/>
</dbReference>
<evidence type="ECO:0000313" key="12">
    <source>
        <dbReference type="EMBL" id="AFK85010.1"/>
    </source>
</evidence>
<evidence type="ECO:0000256" key="6">
    <source>
        <dbReference type="ARBA" id="ARBA00022932"/>
    </source>
</evidence>
<evidence type="ECO:0000259" key="11">
    <source>
        <dbReference type="Pfam" id="PF03104"/>
    </source>
</evidence>
<dbReference type="EMBL" id="JQ814845">
    <property type="protein sequence ID" value="AFK85010.1"/>
    <property type="molecule type" value="Genomic_DNA"/>
</dbReference>
<sequence length="1014" mass="115976">MDGVSFFNPYLSGGRTKKKTKKSYLQILPRGILKDGERGLIKNISNVEPRMFYREEEFLLTPDMRWPSMSDRARFSELPDVRFHVCDAVETLLFTDAIENLSFQFRHYVIPSGTVIKLFGKTESGAKCCVNVFGQHQYFYCECDDVKNLYSVINRHITSNAEIKMGSSYSIESATKYSIYGYNTDPVPDLVKVSFANHYVAKKVAKLLLADGYKMYETDVDILMRFFIDNEFPSFGWYRLQRNHVREHNKTSNVELEIDCLLSDLVPLEDNSWPNYDCYSFDIECMSPDGNFPKAENMNDIVIQISVACFETGGPLKTYHLFTLGSCDPIDGVHIYEFPCEYDLLMGFCIFLKIGSPEILTGYNINNFDLQYICTRMTKIYNVDMGEFTKLKQGRFYTYIPFETHKRSFTNNQTKVFISGILCIDMYPVCVSKISSPDYKLDTVARLYLNRRKEDMPYREIPREFVSNSFGRSRVGKYCVQDATLVMDLFITLNFHIEIAEIARLAHIVIRRAIFDGQQKRIISCILHKAKDRRMIVPYIAPQTGPDGRDVGYKGATVLDPDVGYYASPVVVFDFASLYPSIMMAHNLCYSTLVFDTQRVRHLSGDDTFTVGVNGIEYTYVKAHVRKSILSDLLTEWLAERKRVKAAMEVCTDPRMKLILDKKQWALKVTCNAVYGVTGAMHGMLPCLAIASSVTYLGREMLCATTRYINTEMQSKEFFKDRFGLSDEDFTGELRVRVIYGDTDSVFQLTENIKKETLQDIAPRIAKHITEALFTPPIKLEFEKILCPLMLICKKRYVGRSGESKLVMKGVELVRKTSCEFVKTVVKDVVDMLFWDVDVQMAAVALSNASLRDVYRDGVPPGMQKVVRRLCVAKDDLFLNRVDVRELTLSSVLSRDVSSYKQPNLAHLHVVRRLAERGDELPHVGDRISYVIVAPKTTAKGIPNYELAEDPAYVAQHQIPMHAEKYFDQTVKAVANLIAPIFPKGECKKEKFLMSILPHRVYLDASFKEISDTV</sequence>
<evidence type="ECO:0000259" key="10">
    <source>
        <dbReference type="Pfam" id="PF00136"/>
    </source>
</evidence>
<keyword evidence="4" id="KW-0548">Nucleotidyltransferase</keyword>
<dbReference type="GO" id="GO:0000166">
    <property type="term" value="F:nucleotide binding"/>
    <property type="evidence" value="ECO:0007669"/>
    <property type="project" value="InterPro"/>
</dbReference>
<evidence type="ECO:0000256" key="7">
    <source>
        <dbReference type="ARBA" id="ARBA00023109"/>
    </source>
</evidence>
<evidence type="ECO:0000256" key="3">
    <source>
        <dbReference type="ARBA" id="ARBA00022679"/>
    </source>
</evidence>
<comment type="similarity">
    <text evidence="1">Belongs to the DNA polymerase type-B family.</text>
</comment>
<keyword evidence="6" id="KW-0239">DNA-directed DNA polymerase</keyword>
<evidence type="ECO:0000256" key="5">
    <source>
        <dbReference type="ARBA" id="ARBA00022705"/>
    </source>
</evidence>
<dbReference type="Pfam" id="PF03104">
    <property type="entry name" value="DNA_pol_B_exo1"/>
    <property type="match status" value="1"/>
</dbReference>
<feature type="domain" description="DNA-directed DNA polymerase family B multifunctional" evidence="10">
    <location>
        <begin position="509"/>
        <end position="981"/>
    </location>
</feature>
<keyword evidence="8" id="KW-0238">DNA-binding</keyword>
<dbReference type="Gene3D" id="3.90.1600.10">
    <property type="entry name" value="Palm domain of DNA polymerase"/>
    <property type="match status" value="1"/>
</dbReference>
<dbReference type="GO" id="GO:0006261">
    <property type="term" value="P:DNA-templated DNA replication"/>
    <property type="evidence" value="ECO:0007669"/>
    <property type="project" value="TreeGrafter"/>
</dbReference>
<organism evidence="12">
    <name type="scientific">Rhinolophus ferrumequinum herpesvirus 1</name>
    <dbReference type="NCBI Taxonomy" id="1195374"/>
    <lineage>
        <taxon>Viruses</taxon>
        <taxon>Duplodnaviria</taxon>
        <taxon>Heunggongvirae</taxon>
        <taxon>Peploviricota</taxon>
        <taxon>Herviviricetes</taxon>
        <taxon>Herpesvirales</taxon>
    </lineage>
</organism>
<dbReference type="PANTHER" id="PTHR10322">
    <property type="entry name" value="DNA POLYMERASE CATALYTIC SUBUNIT"/>
    <property type="match status" value="1"/>
</dbReference>
<dbReference type="Gene3D" id="3.30.342.10">
    <property type="entry name" value="DNA Polymerase, chain B, domain 1"/>
    <property type="match status" value="1"/>
</dbReference>
<dbReference type="PANTHER" id="PTHR10322:SF23">
    <property type="entry name" value="DNA POLYMERASE DELTA CATALYTIC SUBUNIT"/>
    <property type="match status" value="1"/>
</dbReference>
<dbReference type="InterPro" id="IPR006133">
    <property type="entry name" value="DNA-dir_DNA_pol_B_exonuc"/>
</dbReference>
<dbReference type="SMART" id="SM00486">
    <property type="entry name" value="POLBc"/>
    <property type="match status" value="1"/>
</dbReference>
<dbReference type="InterPro" id="IPR043502">
    <property type="entry name" value="DNA/RNA_pol_sf"/>
</dbReference>
<accession>I3VR65</accession>
<dbReference type="GO" id="GO:0003677">
    <property type="term" value="F:DNA binding"/>
    <property type="evidence" value="ECO:0007669"/>
    <property type="project" value="UniProtKB-KW"/>
</dbReference>
<feature type="domain" description="DNA-directed DNA polymerase family B exonuclease" evidence="11">
    <location>
        <begin position="213"/>
        <end position="444"/>
    </location>
</feature>
<keyword evidence="3" id="KW-0808">Transferase</keyword>
<dbReference type="Gene3D" id="3.30.420.10">
    <property type="entry name" value="Ribonuclease H-like superfamily/Ribonuclease H"/>
    <property type="match status" value="1"/>
</dbReference>
<evidence type="ECO:0000256" key="2">
    <source>
        <dbReference type="ARBA" id="ARBA00012417"/>
    </source>
</evidence>
<dbReference type="Gene3D" id="1.10.132.60">
    <property type="entry name" value="DNA polymerase family B, C-terminal domain"/>
    <property type="match status" value="1"/>
</dbReference>
<dbReference type="InterPro" id="IPR006134">
    <property type="entry name" value="DNA-dir_DNA_pol_B_multi_dom"/>
</dbReference>
<dbReference type="GO" id="GO:0039693">
    <property type="term" value="P:viral DNA genome replication"/>
    <property type="evidence" value="ECO:0007669"/>
    <property type="project" value="UniProtKB-KW"/>
</dbReference>
<dbReference type="Gene3D" id="1.10.287.690">
    <property type="entry name" value="Helix hairpin bin"/>
    <property type="match status" value="1"/>
</dbReference>
<evidence type="ECO:0000256" key="1">
    <source>
        <dbReference type="ARBA" id="ARBA00005755"/>
    </source>
</evidence>
<dbReference type="InterPro" id="IPR012337">
    <property type="entry name" value="RNaseH-like_sf"/>
</dbReference>
<dbReference type="GO" id="GO:0003887">
    <property type="term" value="F:DNA-directed DNA polymerase activity"/>
    <property type="evidence" value="ECO:0007669"/>
    <property type="project" value="UniProtKB-KW"/>
</dbReference>
<reference evidence="12" key="1">
    <citation type="journal article" date="2012" name="J. Virol.">
        <title>Virome analysis for identification of novel Mammalian viruses in bat species from chinese provinces.</title>
        <authorList>
            <person name="Wu Z."/>
            <person name="Ren X."/>
            <person name="Yang L."/>
            <person name="Hu Y."/>
            <person name="Yang J."/>
            <person name="He G."/>
            <person name="Zhang J."/>
            <person name="Dong J."/>
            <person name="Sun L."/>
            <person name="Du J."/>
            <person name="Liu L."/>
            <person name="Xue Y."/>
            <person name="Wang J."/>
            <person name="Yang F."/>
            <person name="Zhang S."/>
            <person name="Jin Q."/>
        </authorList>
    </citation>
    <scope>NUCLEOTIDE SEQUENCE</scope>
</reference>
<dbReference type="SUPFAM" id="SSF56672">
    <property type="entry name" value="DNA/RNA polymerases"/>
    <property type="match status" value="1"/>
</dbReference>
<name>I3VR65_9VIRU</name>
<dbReference type="InterPro" id="IPR050240">
    <property type="entry name" value="DNA_pol_type-B"/>
</dbReference>
<gene>
    <name evidence="12" type="primary">pol</name>
</gene>
<dbReference type="Pfam" id="PF00136">
    <property type="entry name" value="DNA_pol_B"/>
    <property type="match status" value="1"/>
</dbReference>
<comment type="catalytic activity">
    <reaction evidence="9">
        <text>DNA(n) + a 2'-deoxyribonucleoside 5'-triphosphate = DNA(n+1) + diphosphate</text>
        <dbReference type="Rhea" id="RHEA:22508"/>
        <dbReference type="Rhea" id="RHEA-COMP:17339"/>
        <dbReference type="Rhea" id="RHEA-COMP:17340"/>
        <dbReference type="ChEBI" id="CHEBI:33019"/>
        <dbReference type="ChEBI" id="CHEBI:61560"/>
        <dbReference type="ChEBI" id="CHEBI:173112"/>
        <dbReference type="EC" id="2.7.7.7"/>
    </reaction>
</comment>
<evidence type="ECO:0000256" key="9">
    <source>
        <dbReference type="ARBA" id="ARBA00049244"/>
    </source>
</evidence>